<feature type="compositionally biased region" description="Low complexity" evidence="1">
    <location>
        <begin position="179"/>
        <end position="196"/>
    </location>
</feature>
<keyword evidence="3" id="KW-1185">Reference proteome</keyword>
<accession>A0ABR2V2M9</accession>
<sequence>MSQRQSQVLPSERNPVTRPQIFVHLEFGLSWSQRHTPRTHAVTYTSRNLRDSRSRNSFPRQLPPPNANFLTADSLQHRSWEPQDRTSRQYHQQQQQYHLQLQEQHHRSGNRDRASEQHRSRPQQTHEQRHERRQSRSESRGLSHERGKSAPPPFHDSPWDAEPGPSASLFPAAAPTSVEQQQPSSQRQREQQTQQQARVWKPLPAEPSQFRLGEDDMPWSAWAWPADHYERSRGSEDQEDESTYANQPTTVAISPHNQRTDDPERVRELESLSAAMVTVDNGFENQWWYQGPRETTAGWPRDQEEPPRLSMADALLLSAAEPPVSAPPHGWYAPSFDDRSSYLDIVSPISTASPARPLQRSMTTRSEELFITSAR</sequence>
<dbReference type="EMBL" id="JARVKF010000201">
    <property type="protein sequence ID" value="KAK9421163.1"/>
    <property type="molecule type" value="Genomic_DNA"/>
</dbReference>
<feature type="compositionally biased region" description="Basic and acidic residues" evidence="1">
    <location>
        <begin position="75"/>
        <end position="87"/>
    </location>
</feature>
<proteinExistence type="predicted"/>
<feature type="compositionally biased region" description="Low complexity" evidence="1">
    <location>
        <begin position="89"/>
        <end position="102"/>
    </location>
</feature>
<dbReference type="Proteomes" id="UP001408356">
    <property type="component" value="Unassembled WGS sequence"/>
</dbReference>
<gene>
    <name evidence="2" type="ORF">SUNI508_06011</name>
</gene>
<organism evidence="2 3">
    <name type="scientific">Seiridium unicorne</name>
    <dbReference type="NCBI Taxonomy" id="138068"/>
    <lineage>
        <taxon>Eukaryota</taxon>
        <taxon>Fungi</taxon>
        <taxon>Dikarya</taxon>
        <taxon>Ascomycota</taxon>
        <taxon>Pezizomycotina</taxon>
        <taxon>Sordariomycetes</taxon>
        <taxon>Xylariomycetidae</taxon>
        <taxon>Amphisphaeriales</taxon>
        <taxon>Sporocadaceae</taxon>
        <taxon>Seiridium</taxon>
    </lineage>
</organism>
<feature type="region of interest" description="Disordered" evidence="1">
    <location>
        <begin position="43"/>
        <end position="214"/>
    </location>
</feature>
<protein>
    <submittedName>
        <fullName evidence="2">Uncharacterized protein</fullName>
    </submittedName>
</protein>
<name>A0ABR2V2M9_9PEZI</name>
<comment type="caution">
    <text evidence="2">The sequence shown here is derived from an EMBL/GenBank/DDBJ whole genome shotgun (WGS) entry which is preliminary data.</text>
</comment>
<evidence type="ECO:0000313" key="2">
    <source>
        <dbReference type="EMBL" id="KAK9421163.1"/>
    </source>
</evidence>
<reference evidence="2 3" key="1">
    <citation type="journal article" date="2024" name="J. Plant Pathol.">
        <title>Sequence and assembly of the genome of Seiridium unicorne, isolate CBS 538.82, causal agent of cypress canker disease.</title>
        <authorList>
            <person name="Scali E."/>
            <person name="Rocca G.D."/>
            <person name="Danti R."/>
            <person name="Garbelotto M."/>
            <person name="Barberini S."/>
            <person name="Baroncelli R."/>
            <person name="Emiliani G."/>
        </authorList>
    </citation>
    <scope>NUCLEOTIDE SEQUENCE [LARGE SCALE GENOMIC DNA]</scope>
    <source>
        <strain evidence="2 3">BM-138-508</strain>
    </source>
</reference>
<evidence type="ECO:0000256" key="1">
    <source>
        <dbReference type="SAM" id="MobiDB-lite"/>
    </source>
</evidence>
<feature type="compositionally biased region" description="Basic and acidic residues" evidence="1">
    <location>
        <begin position="103"/>
        <end position="148"/>
    </location>
</feature>
<evidence type="ECO:0000313" key="3">
    <source>
        <dbReference type="Proteomes" id="UP001408356"/>
    </source>
</evidence>